<dbReference type="AlphaFoldDB" id="B0BZ83"/>
<dbReference type="HOGENOM" id="CLU_3210983_0_0_3"/>
<accession>B0BZ83</accession>
<dbReference type="Proteomes" id="UP000000268">
    <property type="component" value="Chromosome"/>
</dbReference>
<sequence>MYVELVRRKKVILMAPDIMPFPVRKVPIRQGIWDGKATNILCPL</sequence>
<name>B0BZ83_ACAM1</name>
<dbReference type="STRING" id="329726.AM1_4552"/>
<dbReference type="KEGG" id="amr:AM1_4552"/>
<evidence type="ECO:0000313" key="1">
    <source>
        <dbReference type="EMBL" id="ABW29527.1"/>
    </source>
</evidence>
<gene>
    <name evidence="1" type="ordered locus">AM1_4552</name>
</gene>
<organism evidence="1 2">
    <name type="scientific">Acaryochloris marina (strain MBIC 11017)</name>
    <dbReference type="NCBI Taxonomy" id="329726"/>
    <lineage>
        <taxon>Bacteria</taxon>
        <taxon>Bacillati</taxon>
        <taxon>Cyanobacteriota</taxon>
        <taxon>Cyanophyceae</taxon>
        <taxon>Acaryochloridales</taxon>
        <taxon>Acaryochloridaceae</taxon>
        <taxon>Acaryochloris</taxon>
    </lineage>
</organism>
<dbReference type="EMBL" id="CP000828">
    <property type="protein sequence ID" value="ABW29527.1"/>
    <property type="molecule type" value="Genomic_DNA"/>
</dbReference>
<evidence type="ECO:0000313" key="2">
    <source>
        <dbReference type="Proteomes" id="UP000000268"/>
    </source>
</evidence>
<reference evidence="1 2" key="1">
    <citation type="journal article" date="2008" name="Proc. Natl. Acad. Sci. U.S.A.">
        <title>Niche adaptation and genome expansion in the chlorophyll d-producing cyanobacterium Acaryochloris marina.</title>
        <authorList>
            <person name="Swingley W.D."/>
            <person name="Chen M."/>
            <person name="Cheung P.C."/>
            <person name="Conrad A.L."/>
            <person name="Dejesa L.C."/>
            <person name="Hao J."/>
            <person name="Honchak B.M."/>
            <person name="Karbach L.E."/>
            <person name="Kurdoglu A."/>
            <person name="Lahiri S."/>
            <person name="Mastrian S.D."/>
            <person name="Miyashita H."/>
            <person name="Page L."/>
            <person name="Ramakrishna P."/>
            <person name="Satoh S."/>
            <person name="Sattley W.M."/>
            <person name="Shimada Y."/>
            <person name="Taylor H.L."/>
            <person name="Tomo T."/>
            <person name="Tsuchiya T."/>
            <person name="Wang Z.T."/>
            <person name="Raymond J."/>
            <person name="Mimuro M."/>
            <person name="Blankenship R.E."/>
            <person name="Touchman J.W."/>
        </authorList>
    </citation>
    <scope>NUCLEOTIDE SEQUENCE [LARGE SCALE GENOMIC DNA]</scope>
    <source>
        <strain evidence="2">MBIC 11017</strain>
    </source>
</reference>
<keyword evidence="2" id="KW-1185">Reference proteome</keyword>
<proteinExistence type="predicted"/>
<protein>
    <submittedName>
        <fullName evidence="1">Uncharacterized protein</fullName>
    </submittedName>
</protein>